<sequence>MDDSDYSVNNPPSSSDPPVLQFMLRSLVIHNRLLLDENRSLLARLEECQKKISREKEKFVNERKLSNMRKLDYEEVSRKLWGKTVEFDKIIPTIRQQRRN</sequence>
<gene>
    <name evidence="1" type="ORF">L6452_27073</name>
</gene>
<protein>
    <submittedName>
        <fullName evidence="1">Uncharacterized protein</fullName>
    </submittedName>
</protein>
<dbReference type="Proteomes" id="UP001055879">
    <property type="component" value="Linkage Group LG09"/>
</dbReference>
<organism evidence="1 2">
    <name type="scientific">Arctium lappa</name>
    <name type="common">Greater burdock</name>
    <name type="synonym">Lappa major</name>
    <dbReference type="NCBI Taxonomy" id="4217"/>
    <lineage>
        <taxon>Eukaryota</taxon>
        <taxon>Viridiplantae</taxon>
        <taxon>Streptophyta</taxon>
        <taxon>Embryophyta</taxon>
        <taxon>Tracheophyta</taxon>
        <taxon>Spermatophyta</taxon>
        <taxon>Magnoliopsida</taxon>
        <taxon>eudicotyledons</taxon>
        <taxon>Gunneridae</taxon>
        <taxon>Pentapetalae</taxon>
        <taxon>asterids</taxon>
        <taxon>campanulids</taxon>
        <taxon>Asterales</taxon>
        <taxon>Asteraceae</taxon>
        <taxon>Carduoideae</taxon>
        <taxon>Cardueae</taxon>
        <taxon>Arctiinae</taxon>
        <taxon>Arctium</taxon>
    </lineage>
</organism>
<reference evidence="2" key="1">
    <citation type="journal article" date="2022" name="Mol. Ecol. Resour.">
        <title>The genomes of chicory, endive, great burdock and yacon provide insights into Asteraceae palaeo-polyploidization history and plant inulin production.</title>
        <authorList>
            <person name="Fan W."/>
            <person name="Wang S."/>
            <person name="Wang H."/>
            <person name="Wang A."/>
            <person name="Jiang F."/>
            <person name="Liu H."/>
            <person name="Zhao H."/>
            <person name="Xu D."/>
            <person name="Zhang Y."/>
        </authorList>
    </citation>
    <scope>NUCLEOTIDE SEQUENCE [LARGE SCALE GENOMIC DNA]</scope>
    <source>
        <strain evidence="2">cv. Niubang</strain>
    </source>
</reference>
<reference evidence="1 2" key="2">
    <citation type="journal article" date="2022" name="Mol. Ecol. Resour.">
        <title>The genomes of chicory, endive, great burdock and yacon provide insights into Asteraceae paleo-polyploidization history and plant inulin production.</title>
        <authorList>
            <person name="Fan W."/>
            <person name="Wang S."/>
            <person name="Wang H."/>
            <person name="Wang A."/>
            <person name="Jiang F."/>
            <person name="Liu H."/>
            <person name="Zhao H."/>
            <person name="Xu D."/>
            <person name="Zhang Y."/>
        </authorList>
    </citation>
    <scope>NUCLEOTIDE SEQUENCE [LARGE SCALE GENOMIC DNA]</scope>
    <source>
        <strain evidence="2">cv. Niubang</strain>
    </source>
</reference>
<comment type="caution">
    <text evidence="1">The sequence shown here is derived from an EMBL/GenBank/DDBJ whole genome shotgun (WGS) entry which is preliminary data.</text>
</comment>
<proteinExistence type="predicted"/>
<evidence type="ECO:0000313" key="1">
    <source>
        <dbReference type="EMBL" id="KAI3701754.1"/>
    </source>
</evidence>
<dbReference type="EMBL" id="CM042055">
    <property type="protein sequence ID" value="KAI3701754.1"/>
    <property type="molecule type" value="Genomic_DNA"/>
</dbReference>
<name>A0ACB8ZWN0_ARCLA</name>
<accession>A0ACB8ZWN0</accession>
<keyword evidence="2" id="KW-1185">Reference proteome</keyword>
<evidence type="ECO:0000313" key="2">
    <source>
        <dbReference type="Proteomes" id="UP001055879"/>
    </source>
</evidence>